<evidence type="ECO:0000313" key="2">
    <source>
        <dbReference type="Proteomes" id="UP001149860"/>
    </source>
</evidence>
<dbReference type="Proteomes" id="UP001149860">
    <property type="component" value="Chromosome"/>
</dbReference>
<reference evidence="1" key="1">
    <citation type="submission" date="2024-08" db="EMBL/GenBank/DDBJ databases">
        <title>Lentilactobacillus sp. nov., isolated from tree bark.</title>
        <authorList>
            <person name="Phuengjayaem S."/>
            <person name="Tanasupawat S."/>
        </authorList>
    </citation>
    <scope>NUCLEOTIDE SEQUENCE</scope>
    <source>
        <strain evidence="1">SPB1-3</strain>
    </source>
</reference>
<accession>A0ACD5DDI6</accession>
<sequence>MRKMRATLTPLLVGKTCKEAVLYLSRTSRQLALNNFLLFYFVISIPTSERKSEEIRAEIDGLNQIWFSLLRTFIDDSDQLIVVSQTIRAQIIGEIMSEGTG</sequence>
<name>A0ACD5DDI6_9LACO</name>
<protein>
    <submittedName>
        <fullName evidence="1">Uncharacterized protein</fullName>
    </submittedName>
</protein>
<keyword evidence="2" id="KW-1185">Reference proteome</keyword>
<gene>
    <name evidence="1" type="ORF">O0236_008665</name>
</gene>
<proteinExistence type="predicted"/>
<organism evidence="1 2">
    <name type="scientific">Lentilactobacillus terminaliae</name>
    <dbReference type="NCBI Taxonomy" id="3003483"/>
    <lineage>
        <taxon>Bacteria</taxon>
        <taxon>Bacillati</taxon>
        <taxon>Bacillota</taxon>
        <taxon>Bacilli</taxon>
        <taxon>Lactobacillales</taxon>
        <taxon>Lactobacillaceae</taxon>
        <taxon>Lentilactobacillus</taxon>
    </lineage>
</organism>
<evidence type="ECO:0000313" key="1">
    <source>
        <dbReference type="EMBL" id="XFD39461.1"/>
    </source>
</evidence>
<dbReference type="EMBL" id="CP168151">
    <property type="protein sequence ID" value="XFD39461.1"/>
    <property type="molecule type" value="Genomic_DNA"/>
</dbReference>